<organism evidence="2 3">
    <name type="scientific">Chlamydomonas reinhardtii</name>
    <name type="common">Chlamydomonas smithii</name>
    <dbReference type="NCBI Taxonomy" id="3055"/>
    <lineage>
        <taxon>Eukaryota</taxon>
        <taxon>Viridiplantae</taxon>
        <taxon>Chlorophyta</taxon>
        <taxon>core chlorophytes</taxon>
        <taxon>Chlorophyceae</taxon>
        <taxon>CS clade</taxon>
        <taxon>Chlamydomonadales</taxon>
        <taxon>Chlamydomonadaceae</taxon>
        <taxon>Chlamydomonas</taxon>
    </lineage>
</organism>
<dbReference type="Gene3D" id="3.20.20.80">
    <property type="entry name" value="Glycosidases"/>
    <property type="match status" value="1"/>
</dbReference>
<dbReference type="InParanoid" id="A0A2K3CNS4"/>
<evidence type="ECO:0000313" key="3">
    <source>
        <dbReference type="Proteomes" id="UP000006906"/>
    </source>
</evidence>
<dbReference type="RefSeq" id="XP_042914334.1">
    <property type="nucleotide sequence ID" value="XM_043071875.1"/>
</dbReference>
<dbReference type="KEGG" id="cre:CHLRE_17g698850v5"/>
<dbReference type="STRING" id="3055.A0A2K3CNS4"/>
<dbReference type="CDD" id="cd02856">
    <property type="entry name" value="E_set_GDE_Isoamylase_N"/>
    <property type="match status" value="1"/>
</dbReference>
<dbReference type="InterPro" id="IPR013780">
    <property type="entry name" value="Glyco_hydro_b"/>
</dbReference>
<sequence length="956" mass="99001">MMIQGHVQAPARFIRGPRKGVAPRHAVCSSLAHPVSVPHLPAAPSPSPLATPGAPRQPSILSSSHPAMGRAGFSQLPSWVPQASATATLERGAVDTSLTRYRRHSKAGAVVDATCEARDGKVIVRVTASYANAPHAAPSELQLHWGMYRASGTKWHHPKEAVPPDSTRLEQGGAGAMRTPMAWDGRAGPGGEGAWVLRFEVPAKLAPLHLAFSLYQPATDKYDVPVRAPHFAVPVGMSAGSPQPLGASVVAVSPPGPSNGGFNGFNGHHGGGSDPRETTCAVNFAVFSRHASSLQLCLVRLEGAEPEGGAGGPLVAQSVLEVVLDPLTNRTGDVWHVCVHGLKDLETLCWAWRADGEILWQNGNRFHPGFMLMDPHATRAVPVLLPPGAHKAAPRMAPSLDAGEPVLLGSLAAFVHAPFDWQGCHQAVRGGQSRVRALEESVVVEVDVARFTTGRDAEAAVPPEHRGKYLGILDRLDSLKAAGATTVLLSPVCLSAPGPSPAAGRSPLALLAPDPAFAVGGPLAAAAELKAVIRGLHQAGLEVLLQVEFCVTAEGGDAGAGRLQGLRGLDHAVYYRDGLEAPVLNCGHPVVRQLVLSALRHWASEYRVEGFCFLNAENLTQDKFGSVLDAPPLAEDIAGDPVLRGLKLVAAVSNPALLPRLAERGFPHWGVWQQVNDRYAADLCSYLVGCQRGMLSAVATRLTGSADLFAPRWDAGLPGGLAAGRRAGFGLNAVAPLGDVPLGGVIDSENAMRGDALARSLLVAQFVSAGQPLLAAANLSRPGVPQLLAALAAVRRGYRSLICPASITAPEREVAWHSPYGGGEPDWSGSNPDPVANCVLLTLGGGASRPGHMLAAGFNPHGEPMSVSLPRPPAGAVWRLLVDTSRPVPTATAGGASLGAVLPPSEQAQYTLGPFGSVLLDAVPQAGSAAAVGGPVAAAAAPGYGLSPAAAAARKH</sequence>
<dbReference type="Gramene" id="PNW69936">
    <property type="protein sequence ID" value="PNW69936"/>
    <property type="gene ID" value="CHLRE_17g698850v5"/>
</dbReference>
<dbReference type="SUPFAM" id="SSF51445">
    <property type="entry name" value="(Trans)glycosidases"/>
    <property type="match status" value="1"/>
</dbReference>
<name>A0A2K3CNS4_CHLRE</name>
<protein>
    <recommendedName>
        <fullName evidence="4">Glycosyl hydrolase family 13 catalytic domain-containing protein</fullName>
    </recommendedName>
</protein>
<dbReference type="InterPro" id="IPR017853">
    <property type="entry name" value="GH"/>
</dbReference>
<dbReference type="Proteomes" id="UP000006906">
    <property type="component" value="Chromosome 17"/>
</dbReference>
<dbReference type="InterPro" id="IPR013783">
    <property type="entry name" value="Ig-like_fold"/>
</dbReference>
<dbReference type="PANTHER" id="PTHR43002">
    <property type="entry name" value="GLYCOGEN DEBRANCHING ENZYME"/>
    <property type="match status" value="1"/>
</dbReference>
<proteinExistence type="inferred from homology"/>
<accession>A0A2K3CNS4</accession>
<evidence type="ECO:0000256" key="1">
    <source>
        <dbReference type="ARBA" id="ARBA00008061"/>
    </source>
</evidence>
<dbReference type="AlphaFoldDB" id="A0A2K3CNS4"/>
<dbReference type="Gene3D" id="2.60.40.10">
    <property type="entry name" value="Immunoglobulins"/>
    <property type="match status" value="1"/>
</dbReference>
<gene>
    <name evidence="2" type="ORF">CHLRE_17g698850v5</name>
</gene>
<dbReference type="InterPro" id="IPR014756">
    <property type="entry name" value="Ig_E-set"/>
</dbReference>
<dbReference type="InterPro" id="IPR044505">
    <property type="entry name" value="GlgX_Isoamylase_N_E_set"/>
</dbReference>
<keyword evidence="3" id="KW-1185">Reference proteome</keyword>
<dbReference type="SUPFAM" id="SSF51011">
    <property type="entry name" value="Glycosyl hydrolase domain"/>
    <property type="match status" value="1"/>
</dbReference>
<dbReference type="GeneID" id="5717341"/>
<reference evidence="2 3" key="1">
    <citation type="journal article" date="2007" name="Science">
        <title>The Chlamydomonas genome reveals the evolution of key animal and plant functions.</title>
        <authorList>
            <person name="Merchant S.S."/>
            <person name="Prochnik S.E."/>
            <person name="Vallon O."/>
            <person name="Harris E.H."/>
            <person name="Karpowicz S.J."/>
            <person name="Witman G.B."/>
            <person name="Terry A."/>
            <person name="Salamov A."/>
            <person name="Fritz-Laylin L.K."/>
            <person name="Marechal-Drouard L."/>
            <person name="Marshall W.F."/>
            <person name="Qu L.H."/>
            <person name="Nelson D.R."/>
            <person name="Sanderfoot A.A."/>
            <person name="Spalding M.H."/>
            <person name="Kapitonov V.V."/>
            <person name="Ren Q."/>
            <person name="Ferris P."/>
            <person name="Lindquist E."/>
            <person name="Shapiro H."/>
            <person name="Lucas S.M."/>
            <person name="Grimwood J."/>
            <person name="Schmutz J."/>
            <person name="Cardol P."/>
            <person name="Cerutti H."/>
            <person name="Chanfreau G."/>
            <person name="Chen C.L."/>
            <person name="Cognat V."/>
            <person name="Croft M.T."/>
            <person name="Dent R."/>
            <person name="Dutcher S."/>
            <person name="Fernandez E."/>
            <person name="Fukuzawa H."/>
            <person name="Gonzalez-Ballester D."/>
            <person name="Gonzalez-Halphen D."/>
            <person name="Hallmann A."/>
            <person name="Hanikenne M."/>
            <person name="Hippler M."/>
            <person name="Inwood W."/>
            <person name="Jabbari K."/>
            <person name="Kalanon M."/>
            <person name="Kuras R."/>
            <person name="Lefebvre P.A."/>
            <person name="Lemaire S.D."/>
            <person name="Lobanov A.V."/>
            <person name="Lohr M."/>
            <person name="Manuell A."/>
            <person name="Meier I."/>
            <person name="Mets L."/>
            <person name="Mittag M."/>
            <person name="Mittelmeier T."/>
            <person name="Moroney J.V."/>
            <person name="Moseley J."/>
            <person name="Napoli C."/>
            <person name="Nedelcu A.M."/>
            <person name="Niyogi K."/>
            <person name="Novoselov S.V."/>
            <person name="Paulsen I.T."/>
            <person name="Pazour G."/>
            <person name="Purton S."/>
            <person name="Ral J.P."/>
            <person name="Riano-Pachon D.M."/>
            <person name="Riekhof W."/>
            <person name="Rymarquis L."/>
            <person name="Schroda M."/>
            <person name="Stern D."/>
            <person name="Umen J."/>
            <person name="Willows R."/>
            <person name="Wilson N."/>
            <person name="Zimmer S.L."/>
            <person name="Allmer J."/>
            <person name="Balk J."/>
            <person name="Bisova K."/>
            <person name="Chen C.J."/>
            <person name="Elias M."/>
            <person name="Gendler K."/>
            <person name="Hauser C."/>
            <person name="Lamb M.R."/>
            <person name="Ledford H."/>
            <person name="Long J.C."/>
            <person name="Minagawa J."/>
            <person name="Page M.D."/>
            <person name="Pan J."/>
            <person name="Pootakham W."/>
            <person name="Roje S."/>
            <person name="Rose A."/>
            <person name="Stahlberg E."/>
            <person name="Terauchi A.M."/>
            <person name="Yang P."/>
            <person name="Ball S."/>
            <person name="Bowler C."/>
            <person name="Dieckmann C.L."/>
            <person name="Gladyshev V.N."/>
            <person name="Green P."/>
            <person name="Jorgensen R."/>
            <person name="Mayfield S."/>
            <person name="Mueller-Roeber B."/>
            <person name="Rajamani S."/>
            <person name="Sayre R.T."/>
            <person name="Brokstein P."/>
            <person name="Dubchak I."/>
            <person name="Goodstein D."/>
            <person name="Hornick L."/>
            <person name="Huang Y.W."/>
            <person name="Jhaveri J."/>
            <person name="Luo Y."/>
            <person name="Martinez D."/>
            <person name="Ngau W.C."/>
            <person name="Otillar B."/>
            <person name="Poliakov A."/>
            <person name="Porter A."/>
            <person name="Szajkowski L."/>
            <person name="Werner G."/>
            <person name="Zhou K."/>
            <person name="Grigoriev I.V."/>
            <person name="Rokhsar D.S."/>
            <person name="Grossman A.R."/>
        </authorList>
    </citation>
    <scope>NUCLEOTIDE SEQUENCE [LARGE SCALE GENOMIC DNA]</scope>
    <source>
        <strain evidence="3">CC-503</strain>
    </source>
</reference>
<dbReference type="OrthoDB" id="204980at2759"/>
<comment type="similarity">
    <text evidence="1">Belongs to the glycosyl hydrolase 13 family.</text>
</comment>
<dbReference type="ExpressionAtlas" id="A0A2K3CNS4">
    <property type="expression patterns" value="baseline"/>
</dbReference>
<dbReference type="OMA" id="CWAWRAD"/>
<evidence type="ECO:0000313" key="2">
    <source>
        <dbReference type="EMBL" id="PNW69936.1"/>
    </source>
</evidence>
<dbReference type="PaxDb" id="3055-EDP04897"/>
<dbReference type="SUPFAM" id="SSF81296">
    <property type="entry name" value="E set domains"/>
    <property type="match status" value="1"/>
</dbReference>
<evidence type="ECO:0008006" key="4">
    <source>
        <dbReference type="Google" id="ProtNLM"/>
    </source>
</evidence>
<dbReference type="EMBL" id="CM008978">
    <property type="protein sequence ID" value="PNW69936.1"/>
    <property type="molecule type" value="Genomic_DNA"/>
</dbReference>
<dbReference type="Gene3D" id="2.60.40.1180">
    <property type="entry name" value="Golgi alpha-mannosidase II"/>
    <property type="match status" value="1"/>
</dbReference>